<keyword evidence="4" id="KW-1185">Reference proteome</keyword>
<protein>
    <recommendedName>
        <fullName evidence="5">Short-chain dehydrogenase</fullName>
    </recommendedName>
</protein>
<dbReference type="Proteomes" id="UP000192796">
    <property type="component" value="Unassembled WGS sequence"/>
</dbReference>
<dbReference type="Gene3D" id="3.40.50.720">
    <property type="entry name" value="NAD(P)-binding Rossmann-like Domain"/>
    <property type="match status" value="1"/>
</dbReference>
<dbReference type="PRINTS" id="PR00081">
    <property type="entry name" value="GDHRDH"/>
</dbReference>
<evidence type="ECO:0000313" key="4">
    <source>
        <dbReference type="Proteomes" id="UP000192796"/>
    </source>
</evidence>
<evidence type="ECO:0000313" key="3">
    <source>
        <dbReference type="EMBL" id="OQP57241.1"/>
    </source>
</evidence>
<dbReference type="Pfam" id="PF00106">
    <property type="entry name" value="adh_short"/>
    <property type="match status" value="1"/>
</dbReference>
<organism evidence="3 4">
    <name type="scientific">Niastella vici</name>
    <dbReference type="NCBI Taxonomy" id="1703345"/>
    <lineage>
        <taxon>Bacteria</taxon>
        <taxon>Pseudomonadati</taxon>
        <taxon>Bacteroidota</taxon>
        <taxon>Chitinophagia</taxon>
        <taxon>Chitinophagales</taxon>
        <taxon>Chitinophagaceae</taxon>
        <taxon>Niastella</taxon>
    </lineage>
</organism>
<dbReference type="PANTHER" id="PTHR44196:SF1">
    <property type="entry name" value="DEHYDROGENASE_REDUCTASE SDR FAMILY MEMBER 7B"/>
    <property type="match status" value="1"/>
</dbReference>
<keyword evidence="2" id="KW-0560">Oxidoreductase</keyword>
<comment type="similarity">
    <text evidence="1">Belongs to the short-chain dehydrogenases/reductases (SDR) family.</text>
</comment>
<evidence type="ECO:0000256" key="2">
    <source>
        <dbReference type="ARBA" id="ARBA00023002"/>
    </source>
</evidence>
<dbReference type="EMBL" id="LVYD01000124">
    <property type="protein sequence ID" value="OQP57241.1"/>
    <property type="molecule type" value="Genomic_DNA"/>
</dbReference>
<gene>
    <name evidence="3" type="ORF">A3860_11840</name>
</gene>
<evidence type="ECO:0008006" key="5">
    <source>
        <dbReference type="Google" id="ProtNLM"/>
    </source>
</evidence>
<dbReference type="AlphaFoldDB" id="A0A1V9FG47"/>
<evidence type="ECO:0000256" key="1">
    <source>
        <dbReference type="ARBA" id="ARBA00006484"/>
    </source>
</evidence>
<proteinExistence type="inferred from homology"/>
<dbReference type="GO" id="GO:0016020">
    <property type="term" value="C:membrane"/>
    <property type="evidence" value="ECO:0007669"/>
    <property type="project" value="TreeGrafter"/>
</dbReference>
<reference evidence="3 4" key="1">
    <citation type="submission" date="2016-03" db="EMBL/GenBank/DDBJ databases">
        <title>Niastella vici sp. nov., isolated from farmland soil.</title>
        <authorList>
            <person name="Chen L."/>
            <person name="Wang D."/>
            <person name="Yang S."/>
            <person name="Wang G."/>
        </authorList>
    </citation>
    <scope>NUCLEOTIDE SEQUENCE [LARGE SCALE GENOMIC DNA]</scope>
    <source>
        <strain evidence="3 4">DJ57</strain>
    </source>
</reference>
<accession>A0A1V9FG47</accession>
<dbReference type="InterPro" id="IPR036291">
    <property type="entry name" value="NAD(P)-bd_dom_sf"/>
</dbReference>
<dbReference type="SUPFAM" id="SSF51735">
    <property type="entry name" value="NAD(P)-binding Rossmann-fold domains"/>
    <property type="match status" value="1"/>
</dbReference>
<dbReference type="OrthoDB" id="9810908at2"/>
<dbReference type="STRING" id="1703345.A3860_11840"/>
<sequence length="229" mass="24802">MKTVIITGANGNLGMAVTETFLKNGYQVIATVMTESDKKNMLVHEQLEVHALDLTNEQEVSSFVQTIIKEKQQVHAALMLAGGFALGNIAATSGAVLQKQFALNFETAYYLARPLFQHMLGNGFGRLIFIGARPALQPADGHNMIAYALSKSLLFTLAGQLNEEAKGKNVTATVVVPSTIDTPLNRKNMPDANPANWVTPCQLADILEFVVSEKGAVLREPVIKAYNNS</sequence>
<dbReference type="InterPro" id="IPR002347">
    <property type="entry name" value="SDR_fam"/>
</dbReference>
<dbReference type="RefSeq" id="WP_081156207.1">
    <property type="nucleotide sequence ID" value="NZ_LVYD01000124.1"/>
</dbReference>
<dbReference type="GO" id="GO:0016491">
    <property type="term" value="F:oxidoreductase activity"/>
    <property type="evidence" value="ECO:0007669"/>
    <property type="project" value="UniProtKB-KW"/>
</dbReference>
<name>A0A1V9FG47_9BACT</name>
<dbReference type="PANTHER" id="PTHR44196">
    <property type="entry name" value="DEHYDROGENASE/REDUCTASE SDR FAMILY MEMBER 7B"/>
    <property type="match status" value="1"/>
</dbReference>
<comment type="caution">
    <text evidence="3">The sequence shown here is derived from an EMBL/GenBank/DDBJ whole genome shotgun (WGS) entry which is preliminary data.</text>
</comment>